<dbReference type="PANTHER" id="PTHR19229:SF36">
    <property type="entry name" value="ATP-BINDING CASSETTE SUB-FAMILY A MEMBER 2"/>
    <property type="match status" value="1"/>
</dbReference>
<feature type="transmembrane region" description="Helical" evidence="10">
    <location>
        <begin position="1310"/>
        <end position="1332"/>
    </location>
</feature>
<feature type="transmembrane region" description="Helical" evidence="10">
    <location>
        <begin position="1282"/>
        <end position="1304"/>
    </location>
</feature>
<feature type="transmembrane region" description="Helical" evidence="10">
    <location>
        <begin position="1401"/>
        <end position="1418"/>
    </location>
</feature>
<evidence type="ECO:0000256" key="10">
    <source>
        <dbReference type="SAM" id="Phobius"/>
    </source>
</evidence>
<comment type="similarity">
    <text evidence="2">Belongs to the ABC transporter superfamily. ABCA family.</text>
</comment>
<evidence type="ECO:0000256" key="8">
    <source>
        <dbReference type="ARBA" id="ARBA00022989"/>
    </source>
</evidence>
<feature type="transmembrane region" description="Helical" evidence="10">
    <location>
        <begin position="965"/>
        <end position="984"/>
    </location>
</feature>
<dbReference type="InterPro" id="IPR013525">
    <property type="entry name" value="ABC2_TM"/>
</dbReference>
<feature type="transmembrane region" description="Helical" evidence="10">
    <location>
        <begin position="302"/>
        <end position="322"/>
    </location>
</feature>
<feature type="transmembrane region" description="Helical" evidence="10">
    <location>
        <begin position="406"/>
        <end position="425"/>
    </location>
</feature>
<evidence type="ECO:0000256" key="7">
    <source>
        <dbReference type="ARBA" id="ARBA00022840"/>
    </source>
</evidence>
<proteinExistence type="inferred from homology"/>
<gene>
    <name evidence="12" type="ORF">QSP1433_LOCUS1680</name>
</gene>
<feature type="transmembrane region" description="Helical" evidence="10">
    <location>
        <begin position="1344"/>
        <end position="1365"/>
    </location>
</feature>
<feature type="transmembrane region" description="Helical" evidence="10">
    <location>
        <begin position="476"/>
        <end position="495"/>
    </location>
</feature>
<dbReference type="PANTHER" id="PTHR19229">
    <property type="entry name" value="ATP-BINDING CASSETTE TRANSPORTER SUBFAMILY A ABCA"/>
    <property type="match status" value="1"/>
</dbReference>
<comment type="subcellular location">
    <subcellularLocation>
        <location evidence="1">Membrane</location>
        <topology evidence="1">Multi-pass membrane protein</topology>
    </subcellularLocation>
</comment>
<dbReference type="Pfam" id="PF00005">
    <property type="entry name" value="ABC_tran"/>
    <property type="match status" value="2"/>
</dbReference>
<dbReference type="InterPro" id="IPR003439">
    <property type="entry name" value="ABC_transporter-like_ATP-bd"/>
</dbReference>
<evidence type="ECO:0000256" key="4">
    <source>
        <dbReference type="ARBA" id="ARBA00022692"/>
    </source>
</evidence>
<dbReference type="InterPro" id="IPR056264">
    <property type="entry name" value="R2_ABCA1-4-like"/>
</dbReference>
<feature type="transmembrane region" description="Helical" evidence="10">
    <location>
        <begin position="377"/>
        <end position="400"/>
    </location>
</feature>
<evidence type="ECO:0000256" key="1">
    <source>
        <dbReference type="ARBA" id="ARBA00004141"/>
    </source>
</evidence>
<organism evidence="12">
    <name type="scientific">Mucochytrium quahogii</name>
    <dbReference type="NCBI Taxonomy" id="96639"/>
    <lineage>
        <taxon>Eukaryota</taxon>
        <taxon>Sar</taxon>
        <taxon>Stramenopiles</taxon>
        <taxon>Bigyra</taxon>
        <taxon>Labyrinthulomycetes</taxon>
        <taxon>Thraustochytrida</taxon>
        <taxon>Thraustochytriidae</taxon>
        <taxon>Mucochytrium</taxon>
    </lineage>
</organism>
<keyword evidence="3" id="KW-0813">Transport</keyword>
<evidence type="ECO:0000256" key="5">
    <source>
        <dbReference type="ARBA" id="ARBA00022737"/>
    </source>
</evidence>
<keyword evidence="5" id="KW-0677">Repeat</keyword>
<dbReference type="GO" id="GO:0005319">
    <property type="term" value="F:lipid transporter activity"/>
    <property type="evidence" value="ECO:0007669"/>
    <property type="project" value="TreeGrafter"/>
</dbReference>
<dbReference type="SUPFAM" id="SSF52540">
    <property type="entry name" value="P-loop containing nucleoside triphosphate hydrolases"/>
    <property type="match status" value="2"/>
</dbReference>
<name>A0A7S2W446_9STRA</name>
<dbReference type="InterPro" id="IPR017871">
    <property type="entry name" value="ABC_transporter-like_CS"/>
</dbReference>
<evidence type="ECO:0000259" key="11">
    <source>
        <dbReference type="PROSITE" id="PS50893"/>
    </source>
</evidence>
<keyword evidence="6" id="KW-0547">Nucleotide-binding</keyword>
<feature type="transmembrane region" description="Helical" evidence="10">
    <location>
        <begin position="437"/>
        <end position="456"/>
    </location>
</feature>
<dbReference type="FunFam" id="3.40.50.300:FF:000335">
    <property type="entry name" value="ATP binding cassette subfamily A member 5"/>
    <property type="match status" value="1"/>
</dbReference>
<keyword evidence="9 10" id="KW-0472">Membrane</keyword>
<dbReference type="Pfam" id="PF12698">
    <property type="entry name" value="ABC2_membrane_3"/>
    <property type="match status" value="2"/>
</dbReference>
<keyword evidence="7" id="KW-0067">ATP-binding</keyword>
<feature type="domain" description="ABC transporter" evidence="11">
    <location>
        <begin position="1473"/>
        <end position="1717"/>
    </location>
</feature>
<feature type="domain" description="ABC transporter" evidence="11">
    <location>
        <begin position="582"/>
        <end position="817"/>
    </location>
</feature>
<dbReference type="GO" id="GO:0016887">
    <property type="term" value="F:ATP hydrolysis activity"/>
    <property type="evidence" value="ECO:0007669"/>
    <property type="project" value="InterPro"/>
</dbReference>
<feature type="transmembrane region" description="Helical" evidence="10">
    <location>
        <begin position="342"/>
        <end position="365"/>
    </location>
</feature>
<dbReference type="GO" id="GO:0140359">
    <property type="term" value="F:ABC-type transporter activity"/>
    <property type="evidence" value="ECO:0007669"/>
    <property type="project" value="InterPro"/>
</dbReference>
<dbReference type="GO" id="GO:0016020">
    <property type="term" value="C:membrane"/>
    <property type="evidence" value="ECO:0007669"/>
    <property type="project" value="UniProtKB-SubCell"/>
</dbReference>
<reference evidence="12" key="1">
    <citation type="submission" date="2021-01" db="EMBL/GenBank/DDBJ databases">
        <authorList>
            <person name="Corre E."/>
            <person name="Pelletier E."/>
            <person name="Niang G."/>
            <person name="Scheremetjew M."/>
            <person name="Finn R."/>
            <person name="Kale V."/>
            <person name="Holt S."/>
            <person name="Cochrane G."/>
            <person name="Meng A."/>
            <person name="Brown T."/>
            <person name="Cohen L."/>
        </authorList>
    </citation>
    <scope>NUCLEOTIDE SEQUENCE</scope>
    <source>
        <strain evidence="12">NY070348D</strain>
    </source>
</reference>
<evidence type="ECO:0000313" key="12">
    <source>
        <dbReference type="EMBL" id="CAD9666339.1"/>
    </source>
</evidence>
<dbReference type="InterPro" id="IPR026082">
    <property type="entry name" value="ABCA"/>
</dbReference>
<dbReference type="Gene3D" id="3.40.50.300">
    <property type="entry name" value="P-loop containing nucleotide triphosphate hydrolases"/>
    <property type="match status" value="2"/>
</dbReference>
<dbReference type="PROSITE" id="PS50893">
    <property type="entry name" value="ABC_TRANSPORTER_2"/>
    <property type="match status" value="2"/>
</dbReference>
<dbReference type="FunFam" id="3.40.50.300:FF:000298">
    <property type="entry name" value="ATP-binding cassette sub-family A member 12"/>
    <property type="match status" value="1"/>
</dbReference>
<evidence type="ECO:0000256" key="2">
    <source>
        <dbReference type="ARBA" id="ARBA00008869"/>
    </source>
</evidence>
<evidence type="ECO:0000256" key="9">
    <source>
        <dbReference type="ARBA" id="ARBA00023136"/>
    </source>
</evidence>
<dbReference type="GO" id="GO:0005524">
    <property type="term" value="F:ATP binding"/>
    <property type="evidence" value="ECO:0007669"/>
    <property type="project" value="UniProtKB-KW"/>
</dbReference>
<keyword evidence="4 10" id="KW-0812">Transmembrane</keyword>
<protein>
    <recommendedName>
        <fullName evidence="11">ABC transporter domain-containing protein</fullName>
    </recommendedName>
</protein>
<sequence>MGRAGGWVQFTRQLWAAFTIKLRRPVKWFMELFIPIVLLGALAGIKTTSDNEIYGDQSWVDQGMKVPLTSDLLDLPGFQGSKITGGWYVMNFVDFISHGASNFAWTCDTTAKFTNASSITSHCEMNRFVVIPEDAGNADQKTAADEFKAYWNATNPTIGTQGRFDLGANEINDNSDLENYIAADQYGTAANPRIGVAIVFRSGAPSWSYWLRVNRTANYGSSGPKQNVPNTKGKATKDLTLGETNYTSQYLLSGFLTLQQEVDNFIIGKTTNLNSNVSTSSFAMPTAAYKYDPFWSQTSGTFALFLLLSMLYPLAMIIQQLVSDKETKVRELMYMMGLRPSTYTLAWFLLYLAFCIVLALCLMGISKINLFVYSSSSVIFVYFLLFALCSLSYGFFIASLFERTNVATIVGLLVFFIGYFLFVGLGTDDTPTGVQIIISLIPSTAFSFGTVSFSEYEGGLVGVNWSNFNSSGQGQYTLGTCFAMMILDTILYLLLSVYFDAVLPSSTGAAREKWYFPFVMCCCCFSRKRKSGFDGELGSDKQYADAVTRQTELETSLVSESDGFFEPVPGVLSDLRTQGKCVMVQGLGKSFKTAKGNVQAVDDLSLTFFEGQITVLLGHNGAGKSTTISMLSGLVTPSAGNAFVGGLSIKDKDEMKQIRHSLGVCPQTNVLFPELTVREHLQIFAGIKGMQGAEEKQAIKEMIAEVGLTPKTNVRSKALSGGMKRKLQLAIALLGDSKFIVLDEVTSGVDPYSRSLLWNTILKYREGRTIVLTTHYMDEADLLGDRVAIMGEGKLRTIGTSLFLKNRFGVGYEMTIETSSAAVATGDILDRVQEFAKGSTLLSDVGTEVIIQLPLSVSKQFPAMLKSLEEDKTKLGICNIAISVTTMEAVFLRVAQGGAEGAIANRRSQSVDMNARRQSKLDKDSSAVQVKALAPEEIEYNPSTSVHMRSLLKKRLRYAKRDRKAWCCQLIVPIVFLLLGFILMKITPTSTRPAYYFNADTDGWNDDKNDVNPNPVPFNDGAGDSISPERTRQWMGKMVMPRIDLSQNFSIGETGPYCVTEQQIEQRVSEANRFFEMSPAVVTQVVAILKLTNPVCGPNSKYATSAPAFSEKLLNTQSLSKGSRYGAVLLNVVPNSTSDVSADYTLVTNFTALHAAPLLMNRATAALLASLGYGTTTVESASYPLPKTKAESDISKGFSAFSATLAIGIAFSFVPAAFALFIVREKEQKSWHQQLINGVSPFAYWASNWVFDFCTYMIPMLLAWIFVYAFDLVTFKEYFATVALVFILFGISITSFTYCCSFLFENHNYAQFGMIVVNLLGAMVLLVAAFIMSLLDSTYKVNDILVYIYALLPSFAFAHALLQIANIELLNYVLNSSDRGGNPANPIDYKVWDLKIAGLDILYLAAGCVVYTALLIFLQMRFRGGSCTPGFSLRKCFCCCSRRNKKQLANEHVGEFNMHPESEEDDDVKSERLRIEELSKQDDPLVMEKLCKVFHGNPDKVAVKSMSIGIAKHECFGFLGINGAGKTTTMRMITGDESITSGRALINGFDVKTQSREAQSSLGYCPQFDALFDLITPREHLEFYGKLKGLPADLLPAMIDTKLADLGLDVHQNKMSRALSGGNKRKLSLAIATIGFPKAVLLDEPSSGVDPDARREMWTYIAALRETTSVVITTHSMEECEALSTRIGIMVDGGLRCLGTAQHLKNTYGDGYQLEVNLRTEEDSALEAIAKAELGLNGSLEEMLTKDQVQASLPEGMFEENFKRTGSASLLLQQLDDGKLAISIKTLVDWYATHKKQVALQNLLNQEFNGNELLEQQGLRVRYTLPSQDSKHLYEMFDIIESNKESIGVEAYSLGQTTLESIFNNFAKYQSQE</sequence>
<dbReference type="InterPro" id="IPR027417">
    <property type="entry name" value="P-loop_NTPase"/>
</dbReference>
<feature type="transmembrane region" description="Helical" evidence="10">
    <location>
        <begin position="28"/>
        <end position="45"/>
    </location>
</feature>
<dbReference type="SMART" id="SM00382">
    <property type="entry name" value="AAA"/>
    <property type="match status" value="2"/>
</dbReference>
<dbReference type="PROSITE" id="PS00211">
    <property type="entry name" value="ABC_TRANSPORTER_1"/>
    <property type="match status" value="2"/>
</dbReference>
<evidence type="ECO:0000256" key="3">
    <source>
        <dbReference type="ARBA" id="ARBA00022448"/>
    </source>
</evidence>
<dbReference type="Pfam" id="PF23321">
    <property type="entry name" value="R1_ABCA1"/>
    <property type="match status" value="1"/>
</dbReference>
<feature type="transmembrane region" description="Helical" evidence="10">
    <location>
        <begin position="1198"/>
        <end position="1223"/>
    </location>
</feature>
<accession>A0A7S2W446</accession>
<dbReference type="CDD" id="cd03263">
    <property type="entry name" value="ABC_subfamily_A"/>
    <property type="match status" value="2"/>
</dbReference>
<dbReference type="EMBL" id="HBHK01002811">
    <property type="protein sequence ID" value="CAD9666339.1"/>
    <property type="molecule type" value="Transcribed_RNA"/>
</dbReference>
<dbReference type="InterPro" id="IPR003593">
    <property type="entry name" value="AAA+_ATPase"/>
</dbReference>
<evidence type="ECO:0000256" key="6">
    <source>
        <dbReference type="ARBA" id="ARBA00022741"/>
    </source>
</evidence>
<keyword evidence="8 10" id="KW-1133">Transmembrane helix</keyword>